<evidence type="ECO:0000256" key="1">
    <source>
        <dbReference type="ARBA" id="ARBA00022737"/>
    </source>
</evidence>
<dbReference type="InterPro" id="IPR016024">
    <property type="entry name" value="ARM-type_fold"/>
</dbReference>
<accession>A0AAE0FEX1</accession>
<gene>
    <name evidence="4" type="ORF">CYMTET_32692</name>
</gene>
<dbReference type="PANTHER" id="PTHR22895:SF0">
    <property type="entry name" value="ARMADILLO REPEAT-CONTAINING PROTEIN 6"/>
    <property type="match status" value="1"/>
</dbReference>
<evidence type="ECO:0000313" key="4">
    <source>
        <dbReference type="EMBL" id="KAK3258255.1"/>
    </source>
</evidence>
<feature type="compositionally biased region" description="Polar residues" evidence="3">
    <location>
        <begin position="636"/>
        <end position="645"/>
    </location>
</feature>
<dbReference type="PANTHER" id="PTHR22895">
    <property type="entry name" value="ARMADILLO REPEAT-CONTAINING PROTEIN 6"/>
    <property type="match status" value="1"/>
</dbReference>
<name>A0AAE0FEX1_9CHLO</name>
<proteinExistence type="predicted"/>
<dbReference type="SUPFAM" id="SSF48371">
    <property type="entry name" value="ARM repeat"/>
    <property type="match status" value="1"/>
</dbReference>
<comment type="caution">
    <text evidence="4">The sequence shown here is derived from an EMBL/GenBank/DDBJ whole genome shotgun (WGS) entry which is preliminary data.</text>
</comment>
<feature type="region of interest" description="Disordered" evidence="3">
    <location>
        <begin position="606"/>
        <end position="645"/>
    </location>
</feature>
<evidence type="ECO:0000256" key="2">
    <source>
        <dbReference type="SAM" id="Coils"/>
    </source>
</evidence>
<organism evidence="4 5">
    <name type="scientific">Cymbomonas tetramitiformis</name>
    <dbReference type="NCBI Taxonomy" id="36881"/>
    <lineage>
        <taxon>Eukaryota</taxon>
        <taxon>Viridiplantae</taxon>
        <taxon>Chlorophyta</taxon>
        <taxon>Pyramimonadophyceae</taxon>
        <taxon>Pyramimonadales</taxon>
        <taxon>Pyramimonadaceae</taxon>
        <taxon>Cymbomonas</taxon>
    </lineage>
</organism>
<evidence type="ECO:0000313" key="5">
    <source>
        <dbReference type="Proteomes" id="UP001190700"/>
    </source>
</evidence>
<reference evidence="4 5" key="1">
    <citation type="journal article" date="2015" name="Genome Biol. Evol.">
        <title>Comparative Genomics of a Bacterivorous Green Alga Reveals Evolutionary Causalities and Consequences of Phago-Mixotrophic Mode of Nutrition.</title>
        <authorList>
            <person name="Burns J.A."/>
            <person name="Paasch A."/>
            <person name="Narechania A."/>
            <person name="Kim E."/>
        </authorList>
    </citation>
    <scope>NUCLEOTIDE SEQUENCE [LARGE SCALE GENOMIC DNA]</scope>
    <source>
        <strain evidence="4 5">PLY_AMNH</strain>
    </source>
</reference>
<dbReference type="Proteomes" id="UP001190700">
    <property type="component" value="Unassembled WGS sequence"/>
</dbReference>
<protein>
    <submittedName>
        <fullName evidence="4">Uncharacterized protein</fullName>
    </submittedName>
</protein>
<dbReference type="Gene3D" id="1.25.10.10">
    <property type="entry name" value="Leucine-rich Repeat Variant"/>
    <property type="match status" value="1"/>
</dbReference>
<evidence type="ECO:0000256" key="3">
    <source>
        <dbReference type="SAM" id="MobiDB-lite"/>
    </source>
</evidence>
<keyword evidence="1" id="KW-0677">Repeat</keyword>
<keyword evidence="5" id="KW-1185">Reference proteome</keyword>
<dbReference type="EMBL" id="LGRX02019686">
    <property type="protein sequence ID" value="KAK3258255.1"/>
    <property type="molecule type" value="Genomic_DNA"/>
</dbReference>
<keyword evidence="2" id="KW-0175">Coiled coil</keyword>
<sequence>MSTTNLEPYEVKIIPTQQFMEEEEERAILCSINRFLRLDESAPVCDAVAEGEAEEDDDDGEDEDISLEQVKSYVQRMSQQLTAYRTVVSVQKRELESAAQSLGDLRAQLEKAEVRYGTEMEACRAAEEQSEYHKAQAVAMAQQLDRAFHSFGALATTLDALRPSEVEVDLSIVEGDVPSKVKVQLGATTIASETEDSGATLVATASEEQETKRGLKMFGKSRALSLLHLDEAALEAAFEPRPAAGGVARVAAVAAAMAANPLDGGLQHASLHALAGLAAEPCNHPALHAVAPSAIAAMKAFHTERGIVQHGIILLARLVAQQADSNLAGIHALETLVAVMRAHPTDAVIQQHVIWVLACAASSSADQEALMTYGGMEAVAGAMALLSNDPLAQKTGSAVLAGLSGTVALRDQSAAQISRAWRVTLVALHDCASDLDVQMYGSHILANLASSLGRDAPAGALAAGLKAMTCAMTGHGAECGLQKLTCQAVSSIAAALPEDVREEEPAWGADVIDAVVTALLGYCEETELQEHGCRALSRLALTGRAMQDLIVDRAGIEIAINALRVSAALPSLAACPPREAVQCTIRCTGLLPRELCGLPVSFPKHSELAPRSNKQSRIPHAGGAGRSAHITARASAGSSVSLVTP</sequence>
<dbReference type="AlphaFoldDB" id="A0AAE0FEX1"/>
<dbReference type="InterPro" id="IPR011989">
    <property type="entry name" value="ARM-like"/>
</dbReference>
<feature type="coiled-coil region" evidence="2">
    <location>
        <begin position="92"/>
        <end position="129"/>
    </location>
</feature>